<dbReference type="GO" id="GO:0015179">
    <property type="term" value="F:L-amino acid transmembrane transporter activity"/>
    <property type="evidence" value="ECO:0007669"/>
    <property type="project" value="TreeGrafter"/>
</dbReference>
<evidence type="ECO:0000256" key="6">
    <source>
        <dbReference type="SAM" id="MobiDB-lite"/>
    </source>
</evidence>
<dbReference type="FunFam" id="1.20.1740.10:FF:000039">
    <property type="entry name" value="Neutral amino acid transporter (Eurofung)"/>
    <property type="match status" value="1"/>
</dbReference>
<feature type="transmembrane region" description="Helical" evidence="7">
    <location>
        <begin position="158"/>
        <end position="177"/>
    </location>
</feature>
<keyword evidence="5 7" id="KW-0472">Membrane</keyword>
<evidence type="ECO:0000256" key="7">
    <source>
        <dbReference type="SAM" id="Phobius"/>
    </source>
</evidence>
<feature type="transmembrane region" description="Helical" evidence="7">
    <location>
        <begin position="261"/>
        <end position="284"/>
    </location>
</feature>
<feature type="transmembrane region" description="Helical" evidence="7">
    <location>
        <begin position="86"/>
        <end position="106"/>
    </location>
</feature>
<gene>
    <name evidence="9" type="ORF">SRS1_14253</name>
</gene>
<name>A0A2N8UET3_9BASI</name>
<feature type="region of interest" description="Disordered" evidence="6">
    <location>
        <begin position="1"/>
        <end position="54"/>
    </location>
</feature>
<dbReference type="EMBL" id="LT795061">
    <property type="protein sequence ID" value="SJX63497.1"/>
    <property type="molecule type" value="Genomic_DNA"/>
</dbReference>
<proteinExistence type="inferred from homology"/>
<feature type="transmembrane region" description="Helical" evidence="7">
    <location>
        <begin position="112"/>
        <end position="137"/>
    </location>
</feature>
<comment type="subcellular location">
    <subcellularLocation>
        <location evidence="1">Membrane</location>
        <topology evidence="1">Multi-pass membrane protein</topology>
    </subcellularLocation>
</comment>
<dbReference type="InterPro" id="IPR013057">
    <property type="entry name" value="AA_transpt_TM"/>
</dbReference>
<feature type="transmembrane region" description="Helical" evidence="7">
    <location>
        <begin position="189"/>
        <end position="212"/>
    </location>
</feature>
<evidence type="ECO:0000259" key="8">
    <source>
        <dbReference type="Pfam" id="PF01490"/>
    </source>
</evidence>
<comment type="similarity">
    <text evidence="2">Belongs to the amino acid/polyamine transporter 2 family.</text>
</comment>
<feature type="domain" description="Amino acid transporter transmembrane" evidence="8">
    <location>
        <begin position="80"/>
        <end position="479"/>
    </location>
</feature>
<dbReference type="GO" id="GO:0016020">
    <property type="term" value="C:membrane"/>
    <property type="evidence" value="ECO:0007669"/>
    <property type="project" value="UniProtKB-SubCell"/>
</dbReference>
<reference evidence="9 10" key="1">
    <citation type="submission" date="2017-02" db="EMBL/GenBank/DDBJ databases">
        <authorList>
            <person name="Peterson S.W."/>
        </authorList>
    </citation>
    <scope>NUCLEOTIDE SEQUENCE [LARGE SCALE GENOMIC DNA]</scope>
    <source>
        <strain evidence="9 10">SRS1_H2-8</strain>
    </source>
</reference>
<feature type="transmembrane region" description="Helical" evidence="7">
    <location>
        <begin position="459"/>
        <end position="480"/>
    </location>
</feature>
<dbReference type="Pfam" id="PF01490">
    <property type="entry name" value="Aa_trans"/>
    <property type="match status" value="1"/>
</dbReference>
<feature type="transmembrane region" description="Helical" evidence="7">
    <location>
        <begin position="387"/>
        <end position="407"/>
    </location>
</feature>
<feature type="transmembrane region" description="Helical" evidence="7">
    <location>
        <begin position="219"/>
        <end position="241"/>
    </location>
</feature>
<dbReference type="PANTHER" id="PTHR22950">
    <property type="entry name" value="AMINO ACID TRANSPORTER"/>
    <property type="match status" value="1"/>
</dbReference>
<feature type="transmembrane region" description="Helical" evidence="7">
    <location>
        <begin position="305"/>
        <end position="327"/>
    </location>
</feature>
<protein>
    <submittedName>
        <fullName evidence="9">Related to neutral amino acid permease</fullName>
    </submittedName>
</protein>
<evidence type="ECO:0000256" key="2">
    <source>
        <dbReference type="ARBA" id="ARBA00008066"/>
    </source>
</evidence>
<evidence type="ECO:0000313" key="9">
    <source>
        <dbReference type="EMBL" id="SJX63497.1"/>
    </source>
</evidence>
<evidence type="ECO:0000256" key="5">
    <source>
        <dbReference type="ARBA" id="ARBA00023136"/>
    </source>
</evidence>
<organism evidence="9 10">
    <name type="scientific">Sporisorium reilianum f. sp. reilianum</name>
    <dbReference type="NCBI Taxonomy" id="72559"/>
    <lineage>
        <taxon>Eukaryota</taxon>
        <taxon>Fungi</taxon>
        <taxon>Dikarya</taxon>
        <taxon>Basidiomycota</taxon>
        <taxon>Ustilaginomycotina</taxon>
        <taxon>Ustilaginomycetes</taxon>
        <taxon>Ustilaginales</taxon>
        <taxon>Ustilaginaceae</taxon>
        <taxon>Sporisorium</taxon>
    </lineage>
</organism>
<sequence length="503" mass="55209">MSAVEQQHFNEKEAHLPPQSDSNDDSSVDDLERGPKADKAENGGATDRVVEVSSDADSEEALAAARAKEAQEGGTIKYRTLSWQKAAVLLFTEYVCLAILSFPWAFSYLGMAGGLLATFGVGLGALYTSLTLWRYCLRHPQLLNICDIGYQIFGKSKIAYELTAIALVLNNVFIMGLHTLTGSEILNTLSEHGTCSLVFSLVVMVASILLTLPRKLEQLTSIGIISAVSMFISIMLVMIFTGIQGPNPDVKDFNEPVRISAFAPAGTGFVNGFSAFLNIVFTWIGHIMYPTFIAEMKDPREFPKALYAVTVAEFVLFSVTGIVVYRYTGQYTTAPAVGTLRPVYKKIAFAFVLPTTIIIGVLYASVVAKYLFGRIFMNTRHYNNHTVVGWAGWVGCVTVTWAAGWAIGEAIPFFGSLLSLMSALFDCYFGYIFWAMAFFELYKGQLWVGQPWMRKLETAFQYVLIVAGLFILGPGLYASVESIIDNYSTGSVKSPFTCADNSL</sequence>
<evidence type="ECO:0000256" key="3">
    <source>
        <dbReference type="ARBA" id="ARBA00022692"/>
    </source>
</evidence>
<dbReference type="PANTHER" id="PTHR22950:SF20">
    <property type="entry name" value="AMINO ACID TRANSPORTER (EUROFUNG)"/>
    <property type="match status" value="1"/>
</dbReference>
<dbReference type="Proteomes" id="UP000239563">
    <property type="component" value="Chromosome VIII"/>
</dbReference>
<evidence type="ECO:0000256" key="4">
    <source>
        <dbReference type="ARBA" id="ARBA00022989"/>
    </source>
</evidence>
<accession>A0A2N8UET3</accession>
<keyword evidence="3 7" id="KW-0812">Transmembrane</keyword>
<dbReference type="AlphaFoldDB" id="A0A2N8UET3"/>
<keyword evidence="4 7" id="KW-1133">Transmembrane helix</keyword>
<evidence type="ECO:0000256" key="1">
    <source>
        <dbReference type="ARBA" id="ARBA00004141"/>
    </source>
</evidence>
<feature type="transmembrane region" description="Helical" evidence="7">
    <location>
        <begin position="347"/>
        <end position="366"/>
    </location>
</feature>
<feature type="transmembrane region" description="Helical" evidence="7">
    <location>
        <begin position="413"/>
        <end position="439"/>
    </location>
</feature>
<feature type="compositionally biased region" description="Basic and acidic residues" evidence="6">
    <location>
        <begin position="30"/>
        <end position="41"/>
    </location>
</feature>
<evidence type="ECO:0000313" key="10">
    <source>
        <dbReference type="Proteomes" id="UP000239563"/>
    </source>
</evidence>